<gene>
    <name evidence="2" type="ORF">ASZ90_002463</name>
</gene>
<feature type="domain" description="HD" evidence="1">
    <location>
        <begin position="22"/>
        <end position="94"/>
    </location>
</feature>
<comment type="caution">
    <text evidence="2">The sequence shown here is derived from an EMBL/GenBank/DDBJ whole genome shotgun (WGS) entry which is preliminary data.</text>
</comment>
<reference evidence="2" key="1">
    <citation type="journal article" date="2015" name="Proc. Natl. Acad. Sci. U.S.A.">
        <title>Networks of energetic and metabolic interactions define dynamics in microbial communities.</title>
        <authorList>
            <person name="Embree M."/>
            <person name="Liu J.K."/>
            <person name="Al-Bassam M.M."/>
            <person name="Zengler K."/>
        </authorList>
    </citation>
    <scope>NUCLEOTIDE SEQUENCE</scope>
</reference>
<dbReference type="AlphaFoldDB" id="A0A0W8G3R9"/>
<dbReference type="PANTHER" id="PTHR38659">
    <property type="entry name" value="METAL-DEPENDENT PHOSPHOHYDROLASE"/>
    <property type="match status" value="1"/>
</dbReference>
<dbReference type="NCBIfam" id="TIGR00277">
    <property type="entry name" value="HDIG"/>
    <property type="match status" value="1"/>
</dbReference>
<accession>A0A0W8G3R9</accession>
<dbReference type="InterPro" id="IPR006675">
    <property type="entry name" value="HDIG_dom"/>
</dbReference>
<dbReference type="EMBL" id="LNQE01000300">
    <property type="protein sequence ID" value="KUG27676.1"/>
    <property type="molecule type" value="Genomic_DNA"/>
</dbReference>
<sequence>MIDRASALELLASRNPERHLVCHALETEAIMAAMARECGEDPELWGMTGLLHDLDYPDTKDDPARHGLTCAALLDGKLPPEAISAIAAHNSEHTGVMPATRLDYALRCAESVTGIISAAALIRPTKMEGLAPKSIKKKMKDKAFAAAVRRENIYECDKAGMELDKFLATAIASMAAIAPEVGLA</sequence>
<dbReference type="PANTHER" id="PTHR38659:SF1">
    <property type="entry name" value="METAL DEPENDENT PHOSPHOHYDROLASE"/>
    <property type="match status" value="1"/>
</dbReference>
<dbReference type="InterPro" id="IPR006674">
    <property type="entry name" value="HD_domain"/>
</dbReference>
<name>A0A0W8G3R9_9ZZZZ</name>
<protein>
    <submittedName>
        <fullName evidence="2">Hdig domain protein</fullName>
    </submittedName>
</protein>
<evidence type="ECO:0000259" key="1">
    <source>
        <dbReference type="Pfam" id="PF01966"/>
    </source>
</evidence>
<dbReference type="SUPFAM" id="SSF109604">
    <property type="entry name" value="HD-domain/PDEase-like"/>
    <property type="match status" value="1"/>
</dbReference>
<proteinExistence type="predicted"/>
<organism evidence="2">
    <name type="scientific">hydrocarbon metagenome</name>
    <dbReference type="NCBI Taxonomy" id="938273"/>
    <lineage>
        <taxon>unclassified sequences</taxon>
        <taxon>metagenomes</taxon>
        <taxon>ecological metagenomes</taxon>
    </lineage>
</organism>
<dbReference type="Gene3D" id="1.10.3210.10">
    <property type="entry name" value="Hypothetical protein af1432"/>
    <property type="match status" value="1"/>
</dbReference>
<dbReference type="Pfam" id="PF01966">
    <property type="entry name" value="HD"/>
    <property type="match status" value="1"/>
</dbReference>
<evidence type="ECO:0000313" key="2">
    <source>
        <dbReference type="EMBL" id="KUG27676.1"/>
    </source>
</evidence>